<proteinExistence type="predicted"/>
<reference evidence="1" key="1">
    <citation type="journal article" date="2020" name="Stud. Mycol.">
        <title>101 Dothideomycetes genomes: a test case for predicting lifestyles and emergence of pathogens.</title>
        <authorList>
            <person name="Haridas S."/>
            <person name="Albert R."/>
            <person name="Binder M."/>
            <person name="Bloem J."/>
            <person name="Labutti K."/>
            <person name="Salamov A."/>
            <person name="Andreopoulos B."/>
            <person name="Baker S."/>
            <person name="Barry K."/>
            <person name="Bills G."/>
            <person name="Bluhm B."/>
            <person name="Cannon C."/>
            <person name="Castanera R."/>
            <person name="Culley D."/>
            <person name="Daum C."/>
            <person name="Ezra D."/>
            <person name="Gonzalez J."/>
            <person name="Henrissat B."/>
            <person name="Kuo A."/>
            <person name="Liang C."/>
            <person name="Lipzen A."/>
            <person name="Lutzoni F."/>
            <person name="Magnuson J."/>
            <person name="Mondo S."/>
            <person name="Nolan M."/>
            <person name="Ohm R."/>
            <person name="Pangilinan J."/>
            <person name="Park H.-J."/>
            <person name="Ramirez L."/>
            <person name="Alfaro M."/>
            <person name="Sun H."/>
            <person name="Tritt A."/>
            <person name="Yoshinaga Y."/>
            <person name="Zwiers L.-H."/>
            <person name="Turgeon B."/>
            <person name="Goodwin S."/>
            <person name="Spatafora J."/>
            <person name="Crous P."/>
            <person name="Grigoriev I."/>
        </authorList>
    </citation>
    <scope>NUCLEOTIDE SEQUENCE</scope>
    <source>
        <strain evidence="1">CBS 122368</strain>
    </source>
</reference>
<dbReference type="OrthoDB" id="3669612at2759"/>
<dbReference type="AlphaFoldDB" id="A0A6A6IP73"/>
<accession>A0A6A6IP73</accession>
<dbReference type="GeneID" id="54586286"/>
<evidence type="ECO:0000313" key="2">
    <source>
        <dbReference type="Proteomes" id="UP000800094"/>
    </source>
</evidence>
<gene>
    <name evidence="1" type="ORF">BU26DRAFT_561807</name>
</gene>
<evidence type="ECO:0000313" key="1">
    <source>
        <dbReference type="EMBL" id="KAF2252027.1"/>
    </source>
</evidence>
<dbReference type="RefSeq" id="XP_033687031.1">
    <property type="nucleotide sequence ID" value="XM_033832956.1"/>
</dbReference>
<dbReference type="Proteomes" id="UP000800094">
    <property type="component" value="Unassembled WGS sequence"/>
</dbReference>
<protein>
    <submittedName>
        <fullName evidence="1">Uncharacterized protein</fullName>
    </submittedName>
</protein>
<name>A0A6A6IP73_9PLEO</name>
<sequence>MPEPCHTCSEARWKRYVKSTENNTFVLAHRHLPAGLQDHGFDEIDLPNPPAGDLTNAVHPLFAADKWPLEGFPDDDLWGSMDGMLRMASLMLLSEPVLAILRKIRNGTPRTDPQSSHDFLEYTQPATTTARTTTNTAIQTDLTILSTKLRFLFGAIPPTGKSGQIHAMHMVSLSELGTKYPIRGATTALASNGSTHSILLNDAYKTYLRRRDSSRSPCRDLRTNFVGAVSLVHELTHAFFARDRTDGIEDYVESFLSRIAARASEGHAGELGVSRNAIMHADSGAELEYNGVGLAHCNGDPVVRLEAPGFVTYPLDPGWMHRFSTAAFWEGLDDVPQERKGKAFCIPRGAGVRWTVGRRRENEEWRWDEGV</sequence>
<organism evidence="1 2">
    <name type="scientific">Trematosphaeria pertusa</name>
    <dbReference type="NCBI Taxonomy" id="390896"/>
    <lineage>
        <taxon>Eukaryota</taxon>
        <taxon>Fungi</taxon>
        <taxon>Dikarya</taxon>
        <taxon>Ascomycota</taxon>
        <taxon>Pezizomycotina</taxon>
        <taxon>Dothideomycetes</taxon>
        <taxon>Pleosporomycetidae</taxon>
        <taxon>Pleosporales</taxon>
        <taxon>Massarineae</taxon>
        <taxon>Trematosphaeriaceae</taxon>
        <taxon>Trematosphaeria</taxon>
    </lineage>
</organism>
<keyword evidence="2" id="KW-1185">Reference proteome</keyword>
<dbReference type="EMBL" id="ML987192">
    <property type="protein sequence ID" value="KAF2252027.1"/>
    <property type="molecule type" value="Genomic_DNA"/>
</dbReference>